<comment type="caution">
    <text evidence="1">The sequence shown here is derived from an EMBL/GenBank/DDBJ whole genome shotgun (WGS) entry which is preliminary data.</text>
</comment>
<organism evidence="1 2">
    <name type="scientific">Symbiodinium natans</name>
    <dbReference type="NCBI Taxonomy" id="878477"/>
    <lineage>
        <taxon>Eukaryota</taxon>
        <taxon>Sar</taxon>
        <taxon>Alveolata</taxon>
        <taxon>Dinophyceae</taxon>
        <taxon>Suessiales</taxon>
        <taxon>Symbiodiniaceae</taxon>
        <taxon>Symbiodinium</taxon>
    </lineage>
</organism>
<reference evidence="1" key="1">
    <citation type="submission" date="2021-02" db="EMBL/GenBank/DDBJ databases">
        <authorList>
            <person name="Dougan E. K."/>
            <person name="Rhodes N."/>
            <person name="Thang M."/>
            <person name="Chan C."/>
        </authorList>
    </citation>
    <scope>NUCLEOTIDE SEQUENCE</scope>
</reference>
<keyword evidence="2" id="KW-1185">Reference proteome</keyword>
<evidence type="ECO:0000313" key="1">
    <source>
        <dbReference type="EMBL" id="CAE7580428.1"/>
    </source>
</evidence>
<evidence type="ECO:0000313" key="2">
    <source>
        <dbReference type="Proteomes" id="UP000604046"/>
    </source>
</evidence>
<name>A0A812UVB3_9DINO</name>
<proteinExistence type="predicted"/>
<sequence>MPLEGHKMRESLDKANKEMEQAQRAALHDIGDAGNRVEREQRHLAGGKRAVQAAERDCAQSVEMRGILTTDIMFYHDHFVAQMLAYDRCTACNTDARKTGRRRECFRAGGYARTNKARQLLVNLSSFSSLDPETKACPRFALRGPGRH</sequence>
<gene>
    <name evidence="1" type="ORF">SNAT2548_LOCUS33115</name>
</gene>
<dbReference type="EMBL" id="CAJNDS010002741">
    <property type="protein sequence ID" value="CAE7580428.1"/>
    <property type="molecule type" value="Genomic_DNA"/>
</dbReference>
<dbReference type="Proteomes" id="UP000604046">
    <property type="component" value="Unassembled WGS sequence"/>
</dbReference>
<dbReference type="AlphaFoldDB" id="A0A812UVB3"/>
<protein>
    <submittedName>
        <fullName evidence="1">Uncharacterized protein</fullName>
    </submittedName>
</protein>
<accession>A0A812UVB3</accession>